<keyword evidence="2" id="KW-0732">Signal</keyword>
<evidence type="ECO:0000256" key="1">
    <source>
        <dbReference type="ARBA" id="ARBA00022801"/>
    </source>
</evidence>
<protein>
    <submittedName>
        <fullName evidence="4">MBL fold metallo-hydrolase</fullName>
    </submittedName>
</protein>
<dbReference type="Pfam" id="PF12706">
    <property type="entry name" value="Lactamase_B_2"/>
    <property type="match status" value="1"/>
</dbReference>
<dbReference type="InterPro" id="IPR044094">
    <property type="entry name" value="AtsA-like_MBL-fold"/>
</dbReference>
<organism evidence="4 5">
    <name type="scientific">Rhodanobacter glycinis</name>
    <dbReference type="NCBI Taxonomy" id="582702"/>
    <lineage>
        <taxon>Bacteria</taxon>
        <taxon>Pseudomonadati</taxon>
        <taxon>Pseudomonadota</taxon>
        <taxon>Gammaproteobacteria</taxon>
        <taxon>Lysobacterales</taxon>
        <taxon>Rhodanobacteraceae</taxon>
        <taxon>Rhodanobacter</taxon>
    </lineage>
</organism>
<name>A0A502CDN2_9GAMM</name>
<dbReference type="CDD" id="cd07719">
    <property type="entry name" value="arylsulfatase_AtsA-like_MBL-fold"/>
    <property type="match status" value="1"/>
</dbReference>
<dbReference type="SMART" id="SM00849">
    <property type="entry name" value="Lactamase_B"/>
    <property type="match status" value="1"/>
</dbReference>
<dbReference type="PANTHER" id="PTHR46018:SF2">
    <property type="entry name" value="ZINC PHOSPHODIESTERASE ELAC PROTEIN 1"/>
    <property type="match status" value="1"/>
</dbReference>
<dbReference type="GO" id="GO:0042781">
    <property type="term" value="F:3'-tRNA processing endoribonuclease activity"/>
    <property type="evidence" value="ECO:0007669"/>
    <property type="project" value="TreeGrafter"/>
</dbReference>
<evidence type="ECO:0000313" key="5">
    <source>
        <dbReference type="Proteomes" id="UP000319486"/>
    </source>
</evidence>
<feature type="chain" id="PRO_5021216463" evidence="2">
    <location>
        <begin position="27"/>
        <end position="317"/>
    </location>
</feature>
<keyword evidence="1 4" id="KW-0378">Hydrolase</keyword>
<evidence type="ECO:0000256" key="2">
    <source>
        <dbReference type="SAM" id="SignalP"/>
    </source>
</evidence>
<dbReference type="PANTHER" id="PTHR46018">
    <property type="entry name" value="ZINC PHOSPHODIESTERASE ELAC PROTEIN 1"/>
    <property type="match status" value="1"/>
</dbReference>
<sequence length="317" mass="34437">MHVANCRRAIAIAFLLVAFFCATATAQEIRVSLLGTGAPSPGMQRFGPSTLVEAGKHKLLFDAGRGALQRLAQLNIHWRDVDGVFLTHLHSDHVVGFPDLWLTGWLVRPGRQRPLHVWGPAGTRQMMAHLEQAYAFDIRIRQSDDRATPAGVVLLVADIAEGVVFEQDGVKVTAFAVDHGPVKPAFGYRVDYVGRSVVLSGDTRLSPNLIRHAQGVDVLVHEVVAPSIFHGPASVIEHHTTPAQAGEVFARTKPRLAVYSHIVPPTAAKQDLIPPTRKSYPGPLVVGEDLMVIDVGEKIGIHRFGRTPATTRKDGSD</sequence>
<dbReference type="SUPFAM" id="SSF56281">
    <property type="entry name" value="Metallo-hydrolase/oxidoreductase"/>
    <property type="match status" value="1"/>
</dbReference>
<dbReference type="RefSeq" id="WP_140651755.1">
    <property type="nucleotide sequence ID" value="NZ_RCZO01000004.1"/>
</dbReference>
<dbReference type="EMBL" id="RCZO01000004">
    <property type="protein sequence ID" value="TPG09831.1"/>
    <property type="molecule type" value="Genomic_DNA"/>
</dbReference>
<keyword evidence="5" id="KW-1185">Reference proteome</keyword>
<feature type="domain" description="Metallo-beta-lactamase" evidence="3">
    <location>
        <begin position="46"/>
        <end position="239"/>
    </location>
</feature>
<evidence type="ECO:0000313" key="4">
    <source>
        <dbReference type="EMBL" id="TPG09831.1"/>
    </source>
</evidence>
<dbReference type="Proteomes" id="UP000319486">
    <property type="component" value="Unassembled WGS sequence"/>
</dbReference>
<dbReference type="AlphaFoldDB" id="A0A502CDN2"/>
<feature type="signal peptide" evidence="2">
    <location>
        <begin position="1"/>
        <end position="26"/>
    </location>
</feature>
<comment type="caution">
    <text evidence="4">The sequence shown here is derived from an EMBL/GenBank/DDBJ whole genome shotgun (WGS) entry which is preliminary data.</text>
</comment>
<gene>
    <name evidence="4" type="ORF">EAH88_09215</name>
</gene>
<dbReference type="Gene3D" id="3.60.15.10">
    <property type="entry name" value="Ribonuclease Z/Hydroxyacylglutathione hydrolase-like"/>
    <property type="match status" value="1"/>
</dbReference>
<reference evidence="4 5" key="1">
    <citation type="journal article" date="2019" name="Environ. Microbiol.">
        <title>Species interactions and distinct microbial communities in high Arctic permafrost affected cryosols are associated with the CH4 and CO2 gas fluxes.</title>
        <authorList>
            <person name="Altshuler I."/>
            <person name="Hamel J."/>
            <person name="Turney S."/>
            <person name="Magnuson E."/>
            <person name="Levesque R."/>
            <person name="Greer C."/>
            <person name="Whyte L.G."/>
        </authorList>
    </citation>
    <scope>NUCLEOTIDE SEQUENCE [LARGE SCALE GENOMIC DNA]</scope>
    <source>
        <strain evidence="4 5">S13Y</strain>
    </source>
</reference>
<evidence type="ECO:0000259" key="3">
    <source>
        <dbReference type="SMART" id="SM00849"/>
    </source>
</evidence>
<proteinExistence type="predicted"/>
<dbReference type="InterPro" id="IPR036866">
    <property type="entry name" value="RibonucZ/Hydroxyglut_hydro"/>
</dbReference>
<accession>A0A502CDN2</accession>
<dbReference type="InterPro" id="IPR001279">
    <property type="entry name" value="Metallo-B-lactamas"/>
</dbReference>